<keyword evidence="3" id="KW-1185">Reference proteome</keyword>
<dbReference type="AlphaFoldDB" id="A0AAP0HZS9"/>
<protein>
    <submittedName>
        <fullName evidence="2">Uncharacterized protein</fullName>
    </submittedName>
</protein>
<comment type="caution">
    <text evidence="2">The sequence shown here is derived from an EMBL/GenBank/DDBJ whole genome shotgun (WGS) entry which is preliminary data.</text>
</comment>
<evidence type="ECO:0000256" key="1">
    <source>
        <dbReference type="SAM" id="MobiDB-lite"/>
    </source>
</evidence>
<dbReference type="EMBL" id="JBBNAE010000008">
    <property type="protein sequence ID" value="KAK9102646.1"/>
    <property type="molecule type" value="Genomic_DNA"/>
</dbReference>
<feature type="region of interest" description="Disordered" evidence="1">
    <location>
        <begin position="67"/>
        <end position="91"/>
    </location>
</feature>
<evidence type="ECO:0000313" key="3">
    <source>
        <dbReference type="Proteomes" id="UP001417504"/>
    </source>
</evidence>
<reference evidence="2 3" key="1">
    <citation type="submission" date="2024-01" db="EMBL/GenBank/DDBJ databases">
        <title>Genome assemblies of Stephania.</title>
        <authorList>
            <person name="Yang L."/>
        </authorList>
    </citation>
    <scope>NUCLEOTIDE SEQUENCE [LARGE SCALE GENOMIC DNA]</scope>
    <source>
        <strain evidence="2">QJT</strain>
        <tissue evidence="2">Leaf</tissue>
    </source>
</reference>
<sequence length="117" mass="13388">MVLLNLVNSRVSMGSFFTTYHESSMNTFGPIQELMHLEELVEKYATEKSEAARKAFLAELERDKKNISKGVDPSKQVIDKPKDKKKNKDHRKAKLLVLMSSCSLVMKMQNMHICLIS</sequence>
<organism evidence="2 3">
    <name type="scientific">Stephania japonica</name>
    <dbReference type="NCBI Taxonomy" id="461633"/>
    <lineage>
        <taxon>Eukaryota</taxon>
        <taxon>Viridiplantae</taxon>
        <taxon>Streptophyta</taxon>
        <taxon>Embryophyta</taxon>
        <taxon>Tracheophyta</taxon>
        <taxon>Spermatophyta</taxon>
        <taxon>Magnoliopsida</taxon>
        <taxon>Ranunculales</taxon>
        <taxon>Menispermaceae</taxon>
        <taxon>Menispermoideae</taxon>
        <taxon>Cissampelideae</taxon>
        <taxon>Stephania</taxon>
    </lineage>
</organism>
<evidence type="ECO:0000313" key="2">
    <source>
        <dbReference type="EMBL" id="KAK9102646.1"/>
    </source>
</evidence>
<name>A0AAP0HZS9_9MAGN</name>
<proteinExistence type="predicted"/>
<gene>
    <name evidence="2" type="ORF">Sjap_019900</name>
</gene>
<accession>A0AAP0HZS9</accession>
<dbReference type="Proteomes" id="UP001417504">
    <property type="component" value="Unassembled WGS sequence"/>
</dbReference>